<dbReference type="EMBL" id="JBEPLU010000001">
    <property type="protein sequence ID" value="MET3526926.1"/>
    <property type="molecule type" value="Genomic_DNA"/>
</dbReference>
<protein>
    <recommendedName>
        <fullName evidence="3">DUF2188 domain-containing protein</fullName>
    </recommendedName>
</protein>
<evidence type="ECO:0000313" key="1">
    <source>
        <dbReference type="EMBL" id="MET3526926.1"/>
    </source>
</evidence>
<accession>A0ABV2EK08</accession>
<gene>
    <name evidence="1" type="ORF">ABID41_002021</name>
</gene>
<comment type="caution">
    <text evidence="1">The sequence shown here is derived from an EMBL/GenBank/DDBJ whole genome shotgun (WGS) entry which is preliminary data.</text>
</comment>
<evidence type="ECO:0008006" key="3">
    <source>
        <dbReference type="Google" id="ProtNLM"/>
    </source>
</evidence>
<sequence>MQKSPARAVLTVGPHDGGWAVELDGSLFGHSPDKEVAKASAHKRARQMQDDGRPCQVRISGEMGFFAN</sequence>
<dbReference type="RefSeq" id="WP_331928712.1">
    <property type="nucleotide sequence ID" value="NZ_JBEPLU010000001.1"/>
</dbReference>
<reference evidence="1 2" key="1">
    <citation type="submission" date="2024-06" db="EMBL/GenBank/DDBJ databases">
        <title>Genomic Encyclopedia of Type Strains, Phase IV (KMG-IV): sequencing the most valuable type-strain genomes for metagenomic binning, comparative biology and taxonomic classification.</title>
        <authorList>
            <person name="Goeker M."/>
        </authorList>
    </citation>
    <scope>NUCLEOTIDE SEQUENCE [LARGE SCALE GENOMIC DNA]</scope>
    <source>
        <strain evidence="1 2">DSM 17809</strain>
    </source>
</reference>
<proteinExistence type="predicted"/>
<dbReference type="Proteomes" id="UP001549110">
    <property type="component" value="Unassembled WGS sequence"/>
</dbReference>
<organism evidence="1 2">
    <name type="scientific">Phenylobacterium koreense</name>
    <dbReference type="NCBI Taxonomy" id="266125"/>
    <lineage>
        <taxon>Bacteria</taxon>
        <taxon>Pseudomonadati</taxon>
        <taxon>Pseudomonadota</taxon>
        <taxon>Alphaproteobacteria</taxon>
        <taxon>Caulobacterales</taxon>
        <taxon>Caulobacteraceae</taxon>
        <taxon>Phenylobacterium</taxon>
    </lineage>
</organism>
<keyword evidence="2" id="KW-1185">Reference proteome</keyword>
<evidence type="ECO:0000313" key="2">
    <source>
        <dbReference type="Proteomes" id="UP001549110"/>
    </source>
</evidence>
<name>A0ABV2EK08_9CAUL</name>